<dbReference type="Gene3D" id="1.25.10.10">
    <property type="entry name" value="Leucine-rich Repeat Variant"/>
    <property type="match status" value="1"/>
</dbReference>
<evidence type="ECO:0008006" key="3">
    <source>
        <dbReference type="Google" id="ProtNLM"/>
    </source>
</evidence>
<comment type="caution">
    <text evidence="1">The sequence shown here is derived from an EMBL/GenBank/DDBJ whole genome shotgun (WGS) entry which is preliminary data.</text>
</comment>
<dbReference type="Proteomes" id="UP000280417">
    <property type="component" value="Unassembled WGS sequence"/>
</dbReference>
<dbReference type="InterPro" id="IPR011989">
    <property type="entry name" value="ARM-like"/>
</dbReference>
<proteinExistence type="predicted"/>
<evidence type="ECO:0000313" key="1">
    <source>
        <dbReference type="EMBL" id="RLE14226.1"/>
    </source>
</evidence>
<accession>A0A662DK07</accession>
<dbReference type="EMBL" id="QMQA01000054">
    <property type="protein sequence ID" value="RLE14226.1"/>
    <property type="molecule type" value="Genomic_DNA"/>
</dbReference>
<organism evidence="1 2">
    <name type="scientific">Aerophobetes bacterium</name>
    <dbReference type="NCBI Taxonomy" id="2030807"/>
    <lineage>
        <taxon>Bacteria</taxon>
        <taxon>Candidatus Aerophobota</taxon>
    </lineage>
</organism>
<reference evidence="1 2" key="1">
    <citation type="submission" date="2018-06" db="EMBL/GenBank/DDBJ databases">
        <title>Extensive metabolic versatility and redundancy in microbially diverse, dynamic hydrothermal sediments.</title>
        <authorList>
            <person name="Dombrowski N."/>
            <person name="Teske A."/>
            <person name="Baker B.J."/>
        </authorList>
    </citation>
    <scope>NUCLEOTIDE SEQUENCE [LARGE SCALE GENOMIC DNA]</scope>
    <source>
        <strain evidence="1">B3_G15</strain>
    </source>
</reference>
<dbReference type="InterPro" id="IPR016024">
    <property type="entry name" value="ARM-type_fold"/>
</dbReference>
<name>A0A662DK07_UNCAE</name>
<protein>
    <recommendedName>
        <fullName evidence="3">HEAT repeat domain-containing protein</fullName>
    </recommendedName>
</protein>
<dbReference type="SUPFAM" id="SSF48371">
    <property type="entry name" value="ARM repeat"/>
    <property type="match status" value="1"/>
</dbReference>
<sequence length="736" mass="84827">MKVADPTIQKVEDFLKSLVKTAKILHFYPENNPMGQIALKECLQHLSELETKQGITFAVTSENLFFEEASLSGDHPGLHHLTRQLYVFGIDKLTIERNISEKEMRNFCWILGMNPRELARKGGISNVLSEEGIKHIRVVESGPPRIIETEEAFTKFLADIISRRKREIQESLSQKQTARRYVTRQPRIAVKIDADLDLTSLPVDEINRLIDDHQRLSHLLSDLSRHEEDLRKWGKLVGQKFIEIQQILEIFDSRQKSEVFQRIARSIVKMSPEIKEQLICNSLLPALLENQEEGEILRFLSDFDLVRALTSLSKVGISLPRAFAQALDNLHLPERRKSSILPLLENELKKRGYQIDDIPPFQAKKRDIEIMDLENQSQNFTKGRISFGVSSDWLQNLDITLNSRDRELLKSLQLQLNKIDPVKTELQCLFNLIQLERDLETCRGFADRISNLLTQLINRERWQDLAIWLSHLRAMAGNGSGKRSVTETLVREILSSLASGSLVQRLVKKYHLDKDEERKKQYLDLLGDLGEFAIPVFIQILDSEEHLSVRRTVINIMLKLAPSYDANNLSSYISHPHWYVVRNIVWLLGRLGPGSENIIAQTFNYQHPKVVREAIRSLALIASPVAVEKIIFLLESENRLFRRMAAEHLAGLPGDILQPYAIRLLSRPDFLQKDIFVTLKLLEALEAMSGGDIVKLLRRLGRLRFLFWNWKFLLIVLRARKILKIVEKSFLPGKSR</sequence>
<dbReference type="AlphaFoldDB" id="A0A662DK07"/>
<gene>
    <name evidence="1" type="ORF">DRJ04_02815</name>
</gene>
<evidence type="ECO:0000313" key="2">
    <source>
        <dbReference type="Proteomes" id="UP000280417"/>
    </source>
</evidence>